<evidence type="ECO:0000256" key="11">
    <source>
        <dbReference type="PROSITE-ProRule" id="PRU01091"/>
    </source>
</evidence>
<dbReference type="SMART" id="SM00448">
    <property type="entry name" value="REC"/>
    <property type="match status" value="1"/>
</dbReference>
<dbReference type="InterPro" id="IPR036388">
    <property type="entry name" value="WH-like_DNA-bd_sf"/>
</dbReference>
<dbReference type="AlphaFoldDB" id="A0A1G4X8V6"/>
<feature type="DNA-binding region" description="OmpR/PhoB-type" evidence="11">
    <location>
        <begin position="125"/>
        <end position="224"/>
    </location>
</feature>
<dbReference type="Pfam" id="PF00072">
    <property type="entry name" value="Response_reg"/>
    <property type="match status" value="1"/>
</dbReference>
<evidence type="ECO:0000256" key="12">
    <source>
        <dbReference type="SAM" id="MobiDB-lite"/>
    </source>
</evidence>
<dbReference type="FunFam" id="3.40.50.2300:FF:000021">
    <property type="entry name" value="Two-component system response regulator KdpE"/>
    <property type="match status" value="1"/>
</dbReference>
<keyword evidence="16" id="KW-1185">Reference proteome</keyword>
<dbReference type="Pfam" id="PF00486">
    <property type="entry name" value="Trans_reg_C"/>
    <property type="match status" value="1"/>
</dbReference>
<keyword evidence="6 11" id="KW-0238">DNA-binding</keyword>
<evidence type="ECO:0000256" key="5">
    <source>
        <dbReference type="ARBA" id="ARBA00023015"/>
    </source>
</evidence>
<evidence type="ECO:0000256" key="4">
    <source>
        <dbReference type="ARBA" id="ARBA00023012"/>
    </source>
</evidence>
<dbReference type="Proteomes" id="UP000198981">
    <property type="component" value="Unassembled WGS sequence"/>
</dbReference>
<keyword evidence="7" id="KW-0804">Transcription</keyword>
<evidence type="ECO:0000313" key="15">
    <source>
        <dbReference type="EMBL" id="SCX37635.1"/>
    </source>
</evidence>
<keyword evidence="3 10" id="KW-0597">Phosphoprotein</keyword>
<dbReference type="InterPro" id="IPR039420">
    <property type="entry name" value="WalR-like"/>
</dbReference>
<dbReference type="PROSITE" id="PS51755">
    <property type="entry name" value="OMPR_PHOB"/>
    <property type="match status" value="1"/>
</dbReference>
<evidence type="ECO:0000256" key="7">
    <source>
        <dbReference type="ARBA" id="ARBA00023163"/>
    </source>
</evidence>
<dbReference type="CDD" id="cd17620">
    <property type="entry name" value="REC_OmpR_KdpE-like"/>
    <property type="match status" value="1"/>
</dbReference>
<evidence type="ECO:0000256" key="9">
    <source>
        <dbReference type="ARBA" id="ARBA00074083"/>
    </source>
</evidence>
<dbReference type="GO" id="GO:0005829">
    <property type="term" value="C:cytosol"/>
    <property type="evidence" value="ECO:0007669"/>
    <property type="project" value="TreeGrafter"/>
</dbReference>
<dbReference type="InterPro" id="IPR001789">
    <property type="entry name" value="Sig_transdc_resp-reg_receiver"/>
</dbReference>
<dbReference type="GO" id="GO:0032993">
    <property type="term" value="C:protein-DNA complex"/>
    <property type="evidence" value="ECO:0007669"/>
    <property type="project" value="TreeGrafter"/>
</dbReference>
<comment type="function">
    <text evidence="8">Member of the two-component regulatory system KdpD/KdpE involved in the regulation of the kdp operon. Upon phosphorylation by KdpD, functions as a transcription regulator by direct binding to promoter regions of target genes to positively regulate their expression.</text>
</comment>
<keyword evidence="5" id="KW-0805">Transcription regulation</keyword>
<keyword evidence="4" id="KW-0902">Two-component regulatory system</keyword>
<protein>
    <recommendedName>
        <fullName evidence="9">Transcriptional regulatory protein KdpE</fullName>
    </recommendedName>
</protein>
<evidence type="ECO:0000256" key="1">
    <source>
        <dbReference type="ARBA" id="ARBA00004496"/>
    </source>
</evidence>
<dbReference type="GO" id="GO:0042802">
    <property type="term" value="F:identical protein binding"/>
    <property type="evidence" value="ECO:0007669"/>
    <property type="project" value="UniProtKB-ARBA"/>
</dbReference>
<dbReference type="Gene3D" id="1.10.10.10">
    <property type="entry name" value="Winged helix-like DNA-binding domain superfamily/Winged helix DNA-binding domain"/>
    <property type="match status" value="1"/>
</dbReference>
<feature type="region of interest" description="Disordered" evidence="12">
    <location>
        <begin position="204"/>
        <end position="247"/>
    </location>
</feature>
<dbReference type="GO" id="GO:0000987">
    <property type="term" value="F:cis-regulatory region sequence-specific DNA binding"/>
    <property type="evidence" value="ECO:0007669"/>
    <property type="project" value="UniProtKB-ARBA"/>
</dbReference>
<evidence type="ECO:0000256" key="6">
    <source>
        <dbReference type="ARBA" id="ARBA00023125"/>
    </source>
</evidence>
<dbReference type="PROSITE" id="PS50110">
    <property type="entry name" value="RESPONSE_REGULATORY"/>
    <property type="match status" value="1"/>
</dbReference>
<dbReference type="FunFam" id="1.10.10.10:FF:000210">
    <property type="entry name" value="Winged-helix transcriptional response regulator KdpE"/>
    <property type="match status" value="1"/>
</dbReference>
<feature type="domain" description="Response regulatory" evidence="13">
    <location>
        <begin position="3"/>
        <end position="116"/>
    </location>
</feature>
<evidence type="ECO:0000259" key="13">
    <source>
        <dbReference type="PROSITE" id="PS50110"/>
    </source>
</evidence>
<dbReference type="EMBL" id="FMUH01000001">
    <property type="protein sequence ID" value="SCX37635.1"/>
    <property type="molecule type" value="Genomic_DNA"/>
</dbReference>
<dbReference type="GO" id="GO:0045893">
    <property type="term" value="P:positive regulation of DNA-templated transcription"/>
    <property type="evidence" value="ECO:0007669"/>
    <property type="project" value="UniProtKB-ARBA"/>
</dbReference>
<dbReference type="Gene3D" id="3.40.50.2300">
    <property type="match status" value="1"/>
</dbReference>
<dbReference type="PANTHER" id="PTHR48111:SF50">
    <property type="entry name" value="KDP OPERON TRANSCRIPTIONAL REGULATORY PROTEIN KDPE"/>
    <property type="match status" value="1"/>
</dbReference>
<dbReference type="PANTHER" id="PTHR48111">
    <property type="entry name" value="REGULATOR OF RPOS"/>
    <property type="match status" value="1"/>
</dbReference>
<accession>A0A1G4X8V6</accession>
<dbReference type="CDD" id="cd00383">
    <property type="entry name" value="trans_reg_C"/>
    <property type="match status" value="1"/>
</dbReference>
<dbReference type="STRING" id="1960309.SAMN03159343_0155"/>
<gene>
    <name evidence="15" type="ORF">SAMN03159343_0155</name>
</gene>
<evidence type="ECO:0000256" key="10">
    <source>
        <dbReference type="PROSITE-ProRule" id="PRU00169"/>
    </source>
</evidence>
<dbReference type="OrthoDB" id="9802426at2"/>
<proteinExistence type="predicted"/>
<dbReference type="GO" id="GO:0000156">
    <property type="term" value="F:phosphorelay response regulator activity"/>
    <property type="evidence" value="ECO:0007669"/>
    <property type="project" value="TreeGrafter"/>
</dbReference>
<evidence type="ECO:0000256" key="2">
    <source>
        <dbReference type="ARBA" id="ARBA00022490"/>
    </source>
</evidence>
<dbReference type="RefSeq" id="WP_092798800.1">
    <property type="nucleotide sequence ID" value="NZ_FMUH01000001.1"/>
</dbReference>
<keyword evidence="2" id="KW-0963">Cytoplasm</keyword>
<evidence type="ECO:0000256" key="8">
    <source>
        <dbReference type="ARBA" id="ARBA00057085"/>
    </source>
</evidence>
<feature type="domain" description="OmpR/PhoB-type" evidence="14">
    <location>
        <begin position="125"/>
        <end position="224"/>
    </location>
</feature>
<evidence type="ECO:0000313" key="16">
    <source>
        <dbReference type="Proteomes" id="UP000198981"/>
    </source>
</evidence>
<comment type="subcellular location">
    <subcellularLocation>
        <location evidence="1">Cytoplasm</location>
    </subcellularLocation>
</comment>
<organism evidence="15 16">
    <name type="scientific">Klenkia marina</name>
    <dbReference type="NCBI Taxonomy" id="1960309"/>
    <lineage>
        <taxon>Bacteria</taxon>
        <taxon>Bacillati</taxon>
        <taxon>Actinomycetota</taxon>
        <taxon>Actinomycetes</taxon>
        <taxon>Geodermatophilales</taxon>
        <taxon>Geodermatophilaceae</taxon>
        <taxon>Klenkia</taxon>
    </lineage>
</organism>
<name>A0A1G4X8V6_9ACTN</name>
<dbReference type="InterPro" id="IPR011006">
    <property type="entry name" value="CheY-like_superfamily"/>
</dbReference>
<dbReference type="SMART" id="SM00862">
    <property type="entry name" value="Trans_reg_C"/>
    <property type="match status" value="1"/>
</dbReference>
<dbReference type="InterPro" id="IPR001867">
    <property type="entry name" value="OmpR/PhoB-type_DNA-bd"/>
</dbReference>
<feature type="modified residue" description="4-aspartylphosphate" evidence="10">
    <location>
        <position position="52"/>
    </location>
</feature>
<dbReference type="SUPFAM" id="SSF52172">
    <property type="entry name" value="CheY-like"/>
    <property type="match status" value="1"/>
</dbReference>
<sequence>MSRVLVVDDDVQLLRALRITLRAAGHEVVTAPDGTTALREAAASHPDVVVLDLGLPDLDGTEVLAGLRPWFTGPVLVLSARADSRDKVDALDAGADDYVVKPFDMDELLARLRAAVRRRVPEGGDPVVITEHFTVDLAARQVTVDGVPVRLTPTEWALLSELVRAPGRLVGQKQLLQSVWGPAYETETNYLRVYLAQLRRKLEPDPSTPRYLHTEPGMGYRFVKDPPAPRHSQARSGPLQEGRTGED</sequence>
<dbReference type="Gene3D" id="6.10.250.690">
    <property type="match status" value="1"/>
</dbReference>
<evidence type="ECO:0000256" key="3">
    <source>
        <dbReference type="ARBA" id="ARBA00022553"/>
    </source>
</evidence>
<reference evidence="16" key="1">
    <citation type="submission" date="2016-10" db="EMBL/GenBank/DDBJ databases">
        <authorList>
            <person name="Varghese N."/>
            <person name="Submissions S."/>
        </authorList>
    </citation>
    <scope>NUCLEOTIDE SEQUENCE [LARGE SCALE GENOMIC DNA]</scope>
    <source>
        <strain evidence="16">DSM 45722</strain>
    </source>
</reference>
<evidence type="ECO:0000259" key="14">
    <source>
        <dbReference type="PROSITE" id="PS51755"/>
    </source>
</evidence>